<reference evidence="2" key="1">
    <citation type="journal article" date="2014" name="FEMS Microbiol. Lett.">
        <title>Draft Genomic DNA Sequence of the Facultatively Methylotrophic Bacterium Acidomonas methanolica type strain MB58.</title>
        <authorList>
            <person name="Higashiura N."/>
            <person name="Hadano H."/>
            <person name="Hirakawa H."/>
            <person name="Matsutani M."/>
            <person name="Takabe S."/>
            <person name="Matsushita K."/>
            <person name="Azuma Y."/>
        </authorList>
    </citation>
    <scope>NUCLEOTIDE SEQUENCE [LARGE SCALE GENOMIC DNA]</scope>
    <source>
        <strain evidence="2">MB58</strain>
    </source>
</reference>
<organism evidence="1 2">
    <name type="scientific">Acidomonas methanolica NBRC 104435</name>
    <dbReference type="NCBI Taxonomy" id="1231351"/>
    <lineage>
        <taxon>Bacteria</taxon>
        <taxon>Pseudomonadati</taxon>
        <taxon>Pseudomonadota</taxon>
        <taxon>Alphaproteobacteria</taxon>
        <taxon>Acetobacterales</taxon>
        <taxon>Acetobacteraceae</taxon>
        <taxon>Acidomonas</taxon>
    </lineage>
</organism>
<sequence>MELVLVTLGSLPPGRHKALLDMLETHGLACGGKGAPTELLSLSPSADARPIPMRIPDPDRALLRSQLGVMPDLRVALALGVTAHLALLEACGMPLHRVPFRPGRMITLPDGLILADNPHPLQPRALAALRPLLLRIATVLGRAVPDHPLPGDVPLPAVTA</sequence>
<protein>
    <recommendedName>
        <fullName evidence="3">Uracil-DNA glycosylase</fullName>
    </recommendedName>
</protein>
<evidence type="ECO:0008006" key="3">
    <source>
        <dbReference type="Google" id="ProtNLM"/>
    </source>
</evidence>
<dbReference type="Proteomes" id="UP000019760">
    <property type="component" value="Unassembled WGS sequence"/>
</dbReference>
<reference evidence="1 2" key="2">
    <citation type="journal article" date="2014" name="FEMS Microbiol. Lett.">
        <title>Draft genomic DNA sequence of the facultatively methylotrophic bacterium Acidomonas methanolica type strain MB58.</title>
        <authorList>
            <person name="Higashiura N."/>
            <person name="Hadano H."/>
            <person name="Hirakawa H."/>
            <person name="Matsutani M."/>
            <person name="Takabe S."/>
            <person name="Matsushita K."/>
            <person name="Azuma Y."/>
        </authorList>
    </citation>
    <scope>NUCLEOTIDE SEQUENCE [LARGE SCALE GENOMIC DNA]</scope>
    <source>
        <strain evidence="1 2">MB58</strain>
    </source>
</reference>
<name>A0A023D8Y0_ACIMT</name>
<evidence type="ECO:0000313" key="2">
    <source>
        <dbReference type="Proteomes" id="UP000019760"/>
    </source>
</evidence>
<keyword evidence="2" id="KW-1185">Reference proteome</keyword>
<dbReference type="AlphaFoldDB" id="A0A023D8Y0"/>
<gene>
    <name evidence="1" type="ORF">Amme_212_020</name>
</gene>
<dbReference type="EMBL" id="BAND01000196">
    <property type="protein sequence ID" value="GAJ30637.1"/>
    <property type="molecule type" value="Genomic_DNA"/>
</dbReference>
<evidence type="ECO:0000313" key="1">
    <source>
        <dbReference type="EMBL" id="GAJ30637.1"/>
    </source>
</evidence>
<accession>A0A023D8Y0</accession>
<proteinExistence type="predicted"/>
<comment type="caution">
    <text evidence="1">The sequence shown here is derived from an EMBL/GenBank/DDBJ whole genome shotgun (WGS) entry which is preliminary data.</text>
</comment>